<evidence type="ECO:0000313" key="1">
    <source>
        <dbReference type="EMBL" id="MCI1190072.1"/>
    </source>
</evidence>
<reference evidence="1" key="1">
    <citation type="submission" date="2022-03" db="EMBL/GenBank/DDBJ databases">
        <title>Bacterial whole genome sequence for Hymenobacter sp. DH14.</title>
        <authorList>
            <person name="Le V."/>
        </authorList>
    </citation>
    <scope>NUCLEOTIDE SEQUENCE</scope>
    <source>
        <strain evidence="1">DH14</strain>
    </source>
</reference>
<gene>
    <name evidence="1" type="ORF">MON38_21825</name>
</gene>
<name>A0A9X2AHR8_9BACT</name>
<keyword evidence="2" id="KW-1185">Reference proteome</keyword>
<accession>A0A9X2AHR8</accession>
<evidence type="ECO:0008006" key="3">
    <source>
        <dbReference type="Google" id="ProtNLM"/>
    </source>
</evidence>
<dbReference type="AlphaFoldDB" id="A0A9X2AHR8"/>
<comment type="caution">
    <text evidence="1">The sequence shown here is derived from an EMBL/GenBank/DDBJ whole genome shotgun (WGS) entry which is preliminary data.</text>
</comment>
<proteinExistence type="predicted"/>
<organism evidence="1 2">
    <name type="scientific">Hymenobacter cyanobacteriorum</name>
    <dbReference type="NCBI Taxonomy" id="2926463"/>
    <lineage>
        <taxon>Bacteria</taxon>
        <taxon>Pseudomonadati</taxon>
        <taxon>Bacteroidota</taxon>
        <taxon>Cytophagia</taxon>
        <taxon>Cytophagales</taxon>
        <taxon>Hymenobacteraceae</taxon>
        <taxon>Hymenobacter</taxon>
    </lineage>
</organism>
<dbReference type="Proteomes" id="UP001139193">
    <property type="component" value="Unassembled WGS sequence"/>
</dbReference>
<protein>
    <recommendedName>
        <fullName evidence="3">STAS/SEC14 domain-containing protein</fullName>
    </recommendedName>
</protein>
<evidence type="ECO:0000313" key="2">
    <source>
        <dbReference type="Proteomes" id="UP001139193"/>
    </source>
</evidence>
<dbReference type="RefSeq" id="WP_241938279.1">
    <property type="nucleotide sequence ID" value="NZ_JALBGC010000007.1"/>
</dbReference>
<dbReference type="EMBL" id="JALBGC010000007">
    <property type="protein sequence ID" value="MCI1190072.1"/>
    <property type="molecule type" value="Genomic_DNA"/>
</dbReference>
<sequence>MPDFGLDITPRPDLPAVVARWQREISETELHDGYFAILAAADALGCWRWLLDLRRREELATPALTYWMNHDFFPRLVGRYPAPVRIAFLASPLRAQQQASDSSVATISAKSRIEQGYLTALFTDEAAAYQWLAE</sequence>